<protein>
    <recommendedName>
        <fullName evidence="2">DUF7330 domain-containing protein</fullName>
    </recommendedName>
</protein>
<dbReference type="OrthoDB" id="5289249at2759"/>
<organism evidence="3 4">
    <name type="scientific">Auricularia subglabra (strain TFB-10046 / SS5)</name>
    <name type="common">White-rot fungus</name>
    <name type="synonym">Auricularia delicata (strain TFB10046)</name>
    <dbReference type="NCBI Taxonomy" id="717982"/>
    <lineage>
        <taxon>Eukaryota</taxon>
        <taxon>Fungi</taxon>
        <taxon>Dikarya</taxon>
        <taxon>Basidiomycota</taxon>
        <taxon>Agaricomycotina</taxon>
        <taxon>Agaricomycetes</taxon>
        <taxon>Auriculariales</taxon>
        <taxon>Auriculariaceae</taxon>
        <taxon>Auricularia</taxon>
    </lineage>
</organism>
<gene>
    <name evidence="3" type="ORF">AURDEDRAFT_114290</name>
</gene>
<proteinExistence type="predicted"/>
<feature type="region of interest" description="Disordered" evidence="1">
    <location>
        <begin position="1"/>
        <end position="46"/>
    </location>
</feature>
<evidence type="ECO:0000313" key="4">
    <source>
        <dbReference type="Proteomes" id="UP000006514"/>
    </source>
</evidence>
<dbReference type="Pfam" id="PF24016">
    <property type="entry name" value="DUF7330"/>
    <property type="match status" value="1"/>
</dbReference>
<evidence type="ECO:0000313" key="3">
    <source>
        <dbReference type="EMBL" id="EJD44510.1"/>
    </source>
</evidence>
<dbReference type="InParanoid" id="J0WXJ0"/>
<feature type="compositionally biased region" description="Pro residues" evidence="1">
    <location>
        <begin position="18"/>
        <end position="29"/>
    </location>
</feature>
<keyword evidence="4" id="KW-1185">Reference proteome</keyword>
<dbReference type="Proteomes" id="UP000006514">
    <property type="component" value="Unassembled WGS sequence"/>
</dbReference>
<sequence length="300" mass="32412">MAVDSYDSPVDESKVPLLPTPSSNPPPYQPASTSTPSTSAASGSCPTCSAGSGLKHVAPPLLPCNYYAVRRKGGGKVGGSMVIDPSASIPGHLLMPLPKGKKESDRENLAIAVPYDAVDIDVWICDRAAEEAKSSKVLPPEPSSSRQRATVSAQDVVRINVEGLTTQLRLHDMGGRLCDLTVKGHSATRLALPRSFRGPLTLYTNGTAPEFSPALRVNVTMFYEDDAHKHHCKYVRKCFIGEYGAEQPDPPKWTGSTVDVISPGSTYIYYEDEQPPPPFTRWEMFLHKLASFGPETPDAS</sequence>
<evidence type="ECO:0000259" key="2">
    <source>
        <dbReference type="Pfam" id="PF24016"/>
    </source>
</evidence>
<dbReference type="InterPro" id="IPR055754">
    <property type="entry name" value="DUF7330"/>
</dbReference>
<dbReference type="KEGG" id="adl:AURDEDRAFT_114290"/>
<dbReference type="EMBL" id="JH687770">
    <property type="protein sequence ID" value="EJD44510.1"/>
    <property type="molecule type" value="Genomic_DNA"/>
</dbReference>
<feature type="compositionally biased region" description="Low complexity" evidence="1">
    <location>
        <begin position="30"/>
        <end position="46"/>
    </location>
</feature>
<dbReference type="AlphaFoldDB" id="J0WXJ0"/>
<reference evidence="4" key="1">
    <citation type="journal article" date="2012" name="Science">
        <title>The Paleozoic origin of enzymatic lignin decomposition reconstructed from 31 fungal genomes.</title>
        <authorList>
            <person name="Floudas D."/>
            <person name="Binder M."/>
            <person name="Riley R."/>
            <person name="Barry K."/>
            <person name="Blanchette R.A."/>
            <person name="Henrissat B."/>
            <person name="Martinez A.T."/>
            <person name="Otillar R."/>
            <person name="Spatafora J.W."/>
            <person name="Yadav J.S."/>
            <person name="Aerts A."/>
            <person name="Benoit I."/>
            <person name="Boyd A."/>
            <person name="Carlson A."/>
            <person name="Copeland A."/>
            <person name="Coutinho P.M."/>
            <person name="de Vries R.P."/>
            <person name="Ferreira P."/>
            <person name="Findley K."/>
            <person name="Foster B."/>
            <person name="Gaskell J."/>
            <person name="Glotzer D."/>
            <person name="Gorecki P."/>
            <person name="Heitman J."/>
            <person name="Hesse C."/>
            <person name="Hori C."/>
            <person name="Igarashi K."/>
            <person name="Jurgens J.A."/>
            <person name="Kallen N."/>
            <person name="Kersten P."/>
            <person name="Kohler A."/>
            <person name="Kuees U."/>
            <person name="Kumar T.K.A."/>
            <person name="Kuo A."/>
            <person name="LaButti K."/>
            <person name="Larrondo L.F."/>
            <person name="Lindquist E."/>
            <person name="Ling A."/>
            <person name="Lombard V."/>
            <person name="Lucas S."/>
            <person name="Lundell T."/>
            <person name="Martin R."/>
            <person name="McLaughlin D.J."/>
            <person name="Morgenstern I."/>
            <person name="Morin E."/>
            <person name="Murat C."/>
            <person name="Nagy L.G."/>
            <person name="Nolan M."/>
            <person name="Ohm R.A."/>
            <person name="Patyshakuliyeva A."/>
            <person name="Rokas A."/>
            <person name="Ruiz-Duenas F.J."/>
            <person name="Sabat G."/>
            <person name="Salamov A."/>
            <person name="Samejima M."/>
            <person name="Schmutz J."/>
            <person name="Slot J.C."/>
            <person name="St John F."/>
            <person name="Stenlid J."/>
            <person name="Sun H."/>
            <person name="Sun S."/>
            <person name="Syed K."/>
            <person name="Tsang A."/>
            <person name="Wiebenga A."/>
            <person name="Young D."/>
            <person name="Pisabarro A."/>
            <person name="Eastwood D.C."/>
            <person name="Martin F."/>
            <person name="Cullen D."/>
            <person name="Grigoriev I.V."/>
            <person name="Hibbett D.S."/>
        </authorList>
    </citation>
    <scope>NUCLEOTIDE SEQUENCE [LARGE SCALE GENOMIC DNA]</scope>
    <source>
        <strain evidence="4">TFB10046</strain>
    </source>
</reference>
<accession>J0WXJ0</accession>
<name>J0WXJ0_AURST</name>
<evidence type="ECO:0000256" key="1">
    <source>
        <dbReference type="SAM" id="MobiDB-lite"/>
    </source>
</evidence>
<feature type="domain" description="DUF7330" evidence="2">
    <location>
        <begin position="66"/>
        <end position="273"/>
    </location>
</feature>